<comment type="caution">
    <text evidence="2">The sequence shown here is derived from an EMBL/GenBank/DDBJ whole genome shotgun (WGS) entry which is preliminary data.</text>
</comment>
<reference evidence="2" key="1">
    <citation type="submission" date="2020-04" db="EMBL/GenBank/DDBJ databases">
        <authorList>
            <person name="Zhang T."/>
        </authorList>
    </citation>
    <scope>NUCLEOTIDE SEQUENCE</scope>
    <source>
        <strain evidence="2">HKST-UBA02</strain>
    </source>
</reference>
<dbReference type="Proteomes" id="UP000739538">
    <property type="component" value="Unassembled WGS sequence"/>
</dbReference>
<reference evidence="2" key="2">
    <citation type="journal article" date="2021" name="Microbiome">
        <title>Successional dynamics and alternative stable states in a saline activated sludge microbial community over 9 years.</title>
        <authorList>
            <person name="Wang Y."/>
            <person name="Ye J."/>
            <person name="Ju F."/>
            <person name="Liu L."/>
            <person name="Boyd J.A."/>
            <person name="Deng Y."/>
            <person name="Parks D.H."/>
            <person name="Jiang X."/>
            <person name="Yin X."/>
            <person name="Woodcroft B.J."/>
            <person name="Tyson G.W."/>
            <person name="Hugenholtz P."/>
            <person name="Polz M.F."/>
            <person name="Zhang T."/>
        </authorList>
    </citation>
    <scope>NUCLEOTIDE SEQUENCE</scope>
    <source>
        <strain evidence="2">HKST-UBA02</strain>
    </source>
</reference>
<proteinExistence type="predicted"/>
<accession>A0A956SGM2</accession>
<organism evidence="2 3">
    <name type="scientific">Eiseniibacteriota bacterium</name>
    <dbReference type="NCBI Taxonomy" id="2212470"/>
    <lineage>
        <taxon>Bacteria</taxon>
        <taxon>Candidatus Eiseniibacteriota</taxon>
    </lineage>
</organism>
<dbReference type="EMBL" id="JAGQHS010000337">
    <property type="protein sequence ID" value="MCA9759411.1"/>
    <property type="molecule type" value="Genomic_DNA"/>
</dbReference>
<evidence type="ECO:0000313" key="3">
    <source>
        <dbReference type="Proteomes" id="UP000739538"/>
    </source>
</evidence>
<protein>
    <submittedName>
        <fullName evidence="2">PEP-CTERM sorting domain-containing protein</fullName>
    </submittedName>
</protein>
<dbReference type="NCBIfam" id="TIGR02595">
    <property type="entry name" value="PEP_CTERM"/>
    <property type="match status" value="1"/>
</dbReference>
<dbReference type="Pfam" id="PF07589">
    <property type="entry name" value="PEP-CTERM"/>
    <property type="match status" value="1"/>
</dbReference>
<evidence type="ECO:0000313" key="2">
    <source>
        <dbReference type="EMBL" id="MCA9759411.1"/>
    </source>
</evidence>
<dbReference type="InterPro" id="IPR013424">
    <property type="entry name" value="Ice-binding_C"/>
</dbReference>
<evidence type="ECO:0000259" key="1">
    <source>
        <dbReference type="Pfam" id="PF07589"/>
    </source>
</evidence>
<name>A0A956SGM2_UNCEI</name>
<gene>
    <name evidence="2" type="ORF">KDA27_26695</name>
</gene>
<feature type="non-terminal residue" evidence="2">
    <location>
        <position position="1"/>
    </location>
</feature>
<feature type="domain" description="Ice-binding protein C-terminal" evidence="1">
    <location>
        <begin position="112"/>
        <end position="135"/>
    </location>
</feature>
<sequence length="138" mass="14818">IPFLDYYSTTGQLFVDTNGVELVSLLVEGPAALSIDRWRDGTTEDGVTWAQQYFNGREQWIGISLTAPPDGLYQIATYDMGLGSADFGEVEIGALGGGIFETNVTIHDDVDPVPEPGTLSLLGLGVATAIAARRRRRA</sequence>
<dbReference type="AlphaFoldDB" id="A0A956SGM2"/>